<keyword evidence="10" id="KW-1185">Reference proteome</keyword>
<proteinExistence type="inferred from homology"/>
<protein>
    <recommendedName>
        <fullName evidence="4">GTP cyclohydrolase 1 feedback regulatory protein</fullName>
    </recommendedName>
    <alternativeName>
        <fullName evidence="8">GTP cyclohydrolase I feedback regulatory protein</fullName>
    </alternativeName>
</protein>
<comment type="subcellular location">
    <subcellularLocation>
        <location evidence="2">Cytoplasm</location>
        <location evidence="2">Cytosol</location>
    </subcellularLocation>
    <subcellularLocation>
        <location evidence="1">Nucleus membrane</location>
    </subcellularLocation>
</comment>
<dbReference type="GO" id="GO:0031965">
    <property type="term" value="C:nuclear membrane"/>
    <property type="evidence" value="ECO:0007669"/>
    <property type="project" value="UniProtKB-SubCell"/>
</dbReference>
<dbReference type="AlphaFoldDB" id="A0A8X6GG30"/>
<keyword evidence="6" id="KW-0472">Membrane</keyword>
<keyword evidence="5" id="KW-0963">Cytoplasm</keyword>
<comment type="similarity">
    <text evidence="3">Belongs to the GFRP family.</text>
</comment>
<keyword evidence="7" id="KW-0539">Nucleus</keyword>
<dbReference type="Pfam" id="PF06399">
    <property type="entry name" value="GFRP"/>
    <property type="match status" value="1"/>
</dbReference>
<dbReference type="GO" id="GO:0005829">
    <property type="term" value="C:cytosol"/>
    <property type="evidence" value="ECO:0007669"/>
    <property type="project" value="UniProtKB-SubCell"/>
</dbReference>
<gene>
    <name evidence="9" type="primary">GCHFR</name>
    <name evidence="9" type="ORF">TNCT_256031</name>
</gene>
<dbReference type="SUPFAM" id="SSF69761">
    <property type="entry name" value="GTP cyclohydrolase I feedback regulatory protein, GFRP"/>
    <property type="match status" value="1"/>
</dbReference>
<dbReference type="GO" id="GO:0044549">
    <property type="term" value="F:GTP cyclohydrolase binding"/>
    <property type="evidence" value="ECO:0007669"/>
    <property type="project" value="TreeGrafter"/>
</dbReference>
<dbReference type="EMBL" id="BMAO01002571">
    <property type="protein sequence ID" value="GFQ81718.1"/>
    <property type="molecule type" value="Genomic_DNA"/>
</dbReference>
<dbReference type="InterPro" id="IPR009112">
    <property type="entry name" value="GTP_CycHdrlase_I_reg"/>
</dbReference>
<dbReference type="FunFam" id="3.30.1410.10:FF:000001">
    <property type="entry name" value="GTP cyclohydrolase 1 feedback regulatory protein"/>
    <property type="match status" value="1"/>
</dbReference>
<dbReference type="Proteomes" id="UP000887116">
    <property type="component" value="Unassembled WGS sequence"/>
</dbReference>
<reference evidence="9" key="1">
    <citation type="submission" date="2020-07" db="EMBL/GenBank/DDBJ databases">
        <title>Multicomponent nature underlies the extraordinary mechanical properties of spider dragline silk.</title>
        <authorList>
            <person name="Kono N."/>
            <person name="Nakamura H."/>
            <person name="Mori M."/>
            <person name="Yoshida Y."/>
            <person name="Ohtoshi R."/>
            <person name="Malay A.D."/>
            <person name="Moran D.A.P."/>
            <person name="Tomita M."/>
            <person name="Numata K."/>
            <person name="Arakawa K."/>
        </authorList>
    </citation>
    <scope>NUCLEOTIDE SEQUENCE</scope>
</reference>
<evidence type="ECO:0000256" key="5">
    <source>
        <dbReference type="ARBA" id="ARBA00022490"/>
    </source>
</evidence>
<evidence type="ECO:0000313" key="9">
    <source>
        <dbReference type="EMBL" id="GFQ81718.1"/>
    </source>
</evidence>
<dbReference type="GO" id="GO:0009890">
    <property type="term" value="P:negative regulation of biosynthetic process"/>
    <property type="evidence" value="ECO:0007669"/>
    <property type="project" value="InterPro"/>
</dbReference>
<dbReference type="OrthoDB" id="64291at2759"/>
<organism evidence="9 10">
    <name type="scientific">Trichonephila clavata</name>
    <name type="common">Joro spider</name>
    <name type="synonym">Nephila clavata</name>
    <dbReference type="NCBI Taxonomy" id="2740835"/>
    <lineage>
        <taxon>Eukaryota</taxon>
        <taxon>Metazoa</taxon>
        <taxon>Ecdysozoa</taxon>
        <taxon>Arthropoda</taxon>
        <taxon>Chelicerata</taxon>
        <taxon>Arachnida</taxon>
        <taxon>Araneae</taxon>
        <taxon>Araneomorphae</taxon>
        <taxon>Entelegynae</taxon>
        <taxon>Araneoidea</taxon>
        <taxon>Nephilidae</taxon>
        <taxon>Trichonephila</taxon>
    </lineage>
</organism>
<evidence type="ECO:0000256" key="7">
    <source>
        <dbReference type="ARBA" id="ARBA00023242"/>
    </source>
</evidence>
<evidence type="ECO:0000256" key="8">
    <source>
        <dbReference type="ARBA" id="ARBA00032599"/>
    </source>
</evidence>
<accession>A0A8X6GG30</accession>
<evidence type="ECO:0000256" key="6">
    <source>
        <dbReference type="ARBA" id="ARBA00023136"/>
    </source>
</evidence>
<comment type="caution">
    <text evidence="9">The sequence shown here is derived from an EMBL/GenBank/DDBJ whole genome shotgun (WGS) entry which is preliminary data.</text>
</comment>
<evidence type="ECO:0000256" key="2">
    <source>
        <dbReference type="ARBA" id="ARBA00004514"/>
    </source>
</evidence>
<dbReference type="PANTHER" id="PTHR16852:SF2">
    <property type="entry name" value="GTP CYCLOHYDROLASE 1 FEEDBACK REGULATORY PROTEIN"/>
    <property type="match status" value="1"/>
</dbReference>
<evidence type="ECO:0000256" key="1">
    <source>
        <dbReference type="ARBA" id="ARBA00004126"/>
    </source>
</evidence>
<evidence type="ECO:0000256" key="4">
    <source>
        <dbReference type="ARBA" id="ARBA00020099"/>
    </source>
</evidence>
<sequence>MPYVVVSTQIRVENGPTVVGDEQSDPELMRYLGATLTTQLGNDFKEYRSPDPPRVLLDKLELRGYKVIAMSGIGQTCIWTLNKPPEFA</sequence>
<evidence type="ECO:0000256" key="3">
    <source>
        <dbReference type="ARBA" id="ARBA00007605"/>
    </source>
</evidence>
<dbReference type="PANTHER" id="PTHR16852">
    <property type="entry name" value="GTP CYCLOHYDROLASE 1 FEEDBACK REGULATORY PROTEIN"/>
    <property type="match status" value="1"/>
</dbReference>
<name>A0A8X6GG30_TRICU</name>
<dbReference type="Gene3D" id="3.30.1410.10">
    <property type="entry name" value="GTP cyclohydrolase I feedback regulatory protein GFRP"/>
    <property type="match status" value="1"/>
</dbReference>
<evidence type="ECO:0000313" key="10">
    <source>
        <dbReference type="Proteomes" id="UP000887116"/>
    </source>
</evidence>
<dbReference type="InterPro" id="IPR036717">
    <property type="entry name" value="GFRP_sf"/>
</dbReference>